<protein>
    <submittedName>
        <fullName evidence="2">Uncharacterized protein</fullName>
    </submittedName>
</protein>
<evidence type="ECO:0000256" key="1">
    <source>
        <dbReference type="SAM" id="MobiDB-lite"/>
    </source>
</evidence>
<dbReference type="AlphaFoldDB" id="A0A4D6MGM1"/>
<reference evidence="2 3" key="1">
    <citation type="submission" date="2019-04" db="EMBL/GenBank/DDBJ databases">
        <title>An improved genome assembly and genetic linkage map for asparagus bean, Vigna unguiculata ssp. sesquipedialis.</title>
        <authorList>
            <person name="Xia Q."/>
            <person name="Zhang R."/>
            <person name="Dong Y."/>
        </authorList>
    </citation>
    <scope>NUCLEOTIDE SEQUENCE [LARGE SCALE GENOMIC DNA]</scope>
    <source>
        <tissue evidence="2">Leaf</tissue>
    </source>
</reference>
<proteinExistence type="predicted"/>
<evidence type="ECO:0000313" key="2">
    <source>
        <dbReference type="EMBL" id="QCE00536.1"/>
    </source>
</evidence>
<dbReference type="Proteomes" id="UP000501690">
    <property type="component" value="Linkage Group LG7"/>
</dbReference>
<gene>
    <name evidence="2" type="ORF">DEO72_LG7g1826</name>
</gene>
<dbReference type="EMBL" id="CP039351">
    <property type="protein sequence ID" value="QCE00536.1"/>
    <property type="molecule type" value="Genomic_DNA"/>
</dbReference>
<accession>A0A4D6MGM1</accession>
<sequence>MAVLVTVKLAQASSSRLGEVSIGSPRPSRANGRPGGSLNFEQATVSPRRGESHLSENVRRPLFQICELSPRRRGLA</sequence>
<keyword evidence="3" id="KW-1185">Reference proteome</keyword>
<feature type="region of interest" description="Disordered" evidence="1">
    <location>
        <begin position="14"/>
        <end position="54"/>
    </location>
</feature>
<evidence type="ECO:0000313" key="3">
    <source>
        <dbReference type="Proteomes" id="UP000501690"/>
    </source>
</evidence>
<organism evidence="2 3">
    <name type="scientific">Vigna unguiculata</name>
    <name type="common">Cowpea</name>
    <dbReference type="NCBI Taxonomy" id="3917"/>
    <lineage>
        <taxon>Eukaryota</taxon>
        <taxon>Viridiplantae</taxon>
        <taxon>Streptophyta</taxon>
        <taxon>Embryophyta</taxon>
        <taxon>Tracheophyta</taxon>
        <taxon>Spermatophyta</taxon>
        <taxon>Magnoliopsida</taxon>
        <taxon>eudicotyledons</taxon>
        <taxon>Gunneridae</taxon>
        <taxon>Pentapetalae</taxon>
        <taxon>rosids</taxon>
        <taxon>fabids</taxon>
        <taxon>Fabales</taxon>
        <taxon>Fabaceae</taxon>
        <taxon>Papilionoideae</taxon>
        <taxon>50 kb inversion clade</taxon>
        <taxon>NPAAA clade</taxon>
        <taxon>indigoferoid/millettioid clade</taxon>
        <taxon>Phaseoleae</taxon>
        <taxon>Vigna</taxon>
    </lineage>
</organism>
<name>A0A4D6MGM1_VIGUN</name>